<name>A0ACD1GRC6_9EURO</name>
<dbReference type="Proteomes" id="UP000249661">
    <property type="component" value="Unassembled WGS sequence"/>
</dbReference>
<proteinExistence type="predicted"/>
<reference evidence="1" key="1">
    <citation type="submission" date="2018-02" db="EMBL/GenBank/DDBJ databases">
        <title>The genomes of Aspergillus section Nigri reveals drivers in fungal speciation.</title>
        <authorList>
            <consortium name="DOE Joint Genome Institute"/>
            <person name="Vesth T.C."/>
            <person name="Nybo J."/>
            <person name="Theobald S."/>
            <person name="Brandl J."/>
            <person name="Frisvad J.C."/>
            <person name="Nielsen K.F."/>
            <person name="Lyhne E.K."/>
            <person name="Kogle M.E."/>
            <person name="Kuo A."/>
            <person name="Riley R."/>
            <person name="Clum A."/>
            <person name="Nolan M."/>
            <person name="Lipzen A."/>
            <person name="Salamov A."/>
            <person name="Henrissat B."/>
            <person name="Wiebenga A."/>
            <person name="De vries R.P."/>
            <person name="Grigoriev I.V."/>
            <person name="Mortensen U.H."/>
            <person name="Andersen M.R."/>
            <person name="Baker S.E."/>
        </authorList>
    </citation>
    <scope>NUCLEOTIDE SEQUENCE</scope>
    <source>
        <strain evidence="1">CBS 121060</strain>
    </source>
</reference>
<organism evidence="1 2">
    <name type="scientific">Aspergillus aculeatinus CBS 121060</name>
    <dbReference type="NCBI Taxonomy" id="1448322"/>
    <lineage>
        <taxon>Eukaryota</taxon>
        <taxon>Fungi</taxon>
        <taxon>Dikarya</taxon>
        <taxon>Ascomycota</taxon>
        <taxon>Pezizomycotina</taxon>
        <taxon>Eurotiomycetes</taxon>
        <taxon>Eurotiomycetidae</taxon>
        <taxon>Eurotiales</taxon>
        <taxon>Aspergillaceae</taxon>
        <taxon>Aspergillus</taxon>
        <taxon>Aspergillus subgen. Circumdati</taxon>
    </lineage>
</organism>
<accession>A0ACD1GRC6</accession>
<dbReference type="EMBL" id="KZ825029">
    <property type="protein sequence ID" value="RAH63862.1"/>
    <property type="molecule type" value="Genomic_DNA"/>
</dbReference>
<sequence length="863" mass="96398">MMSLMSITSSKLNRTDSGPPHSVASTFHVLNLGDEVASHTHSKVPASVTESLRSSVPGGSQTSADDFYHDVPSSKKQKLEHFNIVSPNTHTEMERILARLSPKPQPSEAKLPVDQSLFSRIPSEQHLLKRHSHHMFDDETNPDFSDDHTDLDKSPSSLPSGEIPRTSTDLVETESSQAVHIDMAEVLRLKQELLAANSKIALQEQELAQTRVIKHTIDQALGPPSEAEFNGREVTEQTIANLQSAFKASQTGFTSIEDGWNTQDDSQSDMSDALSAGAYNRNRAFWTSATQQAMSTNMSPIKERPYGEPFRLPCNSPYSEDSNRFWTGSSTNSCVPSHDIFQSHRVFSGPASGSFTLDSNIPEEQARYLQAPGPGPRRSFTQNSRGGPCFPSHGTPWPAAFASSPESTLSRSSMERSNGAYQQQVAMYPIHTYHQRPIGTPLSPTATEFNTSNSWQSSSVGTNPSQTYISPLEPINYRRLLDKNVSCDWKYIVDKIVCNNDQQASIFLQQKLKVGTTEQKYEIIEAIVHQAYPLMVNRFGNFLVQRCFEHGTPDQIIAIANAIKGNTLSLSMDPFGCHVIQKAFDCVPEEHKAVMVHELLRRIPETVIHRYACHVWQKLFELRWSGEPPQIMSKVNEALCGMWHEVALGETGSLVVQNIFENCVEDEKRPAIEEVLSKIDILAHGQFGNWCIQHVCEHGAPHDKSRAVEHILAWSVDYSMDQFASKIVEKCLKIGGSEFLDRYLARVCTGRSDRPRMPLIDIAGDQYGNYLIQWILINASPHQRELVASHIRKHMVSLRGSKFGSRVAMLCCNPSHTTRPGPGAGLSVNRFGNFGDDRYQMPGQHGGRFSRATQWNPNYPPFR</sequence>
<keyword evidence="2" id="KW-1185">Reference proteome</keyword>
<protein>
    <submittedName>
        <fullName evidence="1">Pumilio-family RNA binding repeat protein</fullName>
    </submittedName>
</protein>
<evidence type="ECO:0000313" key="1">
    <source>
        <dbReference type="EMBL" id="RAH63862.1"/>
    </source>
</evidence>
<gene>
    <name evidence="1" type="ORF">BO66DRAFT_259192</name>
</gene>
<evidence type="ECO:0000313" key="2">
    <source>
        <dbReference type="Proteomes" id="UP000249661"/>
    </source>
</evidence>